<dbReference type="Gene3D" id="1.20.140.40">
    <property type="entry name" value="Invertase/pectin methylesterase inhibitor family protein"/>
    <property type="match status" value="1"/>
</dbReference>
<gene>
    <name evidence="3" type="ORF">SHERM_09135</name>
</gene>
<dbReference type="InterPro" id="IPR006501">
    <property type="entry name" value="Pectinesterase_inhib_dom"/>
</dbReference>
<dbReference type="SMART" id="SM00856">
    <property type="entry name" value="PMEI"/>
    <property type="match status" value="1"/>
</dbReference>
<feature type="signal peptide" evidence="1">
    <location>
        <begin position="1"/>
        <end position="21"/>
    </location>
</feature>
<sequence length="168" mass="18186">MASLFTILGTLSLSLLCICRADLISDVCSATIIPDFCTETLRSDQAARAAPDAKSLGLIVIRIAKSAIRDLIAVTKKIGGPRVECVEMDDSAIEDLDEILDYLTIPDSTMIVTKDDFLDHVSGVNIDMETCEDDFRGGEPAPADLKAATDRAERTVMILYGIGNKLFE</sequence>
<dbReference type="SUPFAM" id="SSF101148">
    <property type="entry name" value="Plant invertase/pectin methylesterase inhibitor"/>
    <property type="match status" value="1"/>
</dbReference>
<name>A0A9N7P321_STRHE</name>
<evidence type="ECO:0000313" key="3">
    <source>
        <dbReference type="EMBL" id="CAA0843361.1"/>
    </source>
</evidence>
<dbReference type="OrthoDB" id="905146at2759"/>
<feature type="domain" description="Pectinesterase inhibitor" evidence="2">
    <location>
        <begin position="19"/>
        <end position="162"/>
    </location>
</feature>
<organism evidence="3 4">
    <name type="scientific">Striga hermonthica</name>
    <name type="common">Purple witchweed</name>
    <name type="synonym">Buchnera hermonthica</name>
    <dbReference type="NCBI Taxonomy" id="68872"/>
    <lineage>
        <taxon>Eukaryota</taxon>
        <taxon>Viridiplantae</taxon>
        <taxon>Streptophyta</taxon>
        <taxon>Embryophyta</taxon>
        <taxon>Tracheophyta</taxon>
        <taxon>Spermatophyta</taxon>
        <taxon>Magnoliopsida</taxon>
        <taxon>eudicotyledons</taxon>
        <taxon>Gunneridae</taxon>
        <taxon>Pentapetalae</taxon>
        <taxon>asterids</taxon>
        <taxon>lamiids</taxon>
        <taxon>Lamiales</taxon>
        <taxon>Orobanchaceae</taxon>
        <taxon>Buchnereae</taxon>
        <taxon>Striga</taxon>
    </lineage>
</organism>
<dbReference type="AlphaFoldDB" id="A0A9N7P321"/>
<dbReference type="GO" id="GO:0004857">
    <property type="term" value="F:enzyme inhibitor activity"/>
    <property type="evidence" value="ECO:0007669"/>
    <property type="project" value="InterPro"/>
</dbReference>
<dbReference type="EMBL" id="CACSLK010035018">
    <property type="protein sequence ID" value="CAA0843361.1"/>
    <property type="molecule type" value="Genomic_DNA"/>
</dbReference>
<accession>A0A9N7P321</accession>
<protein>
    <submittedName>
        <fullName evidence="3">Plant invertase/pectin methylesterase inhibitor superfamily protein</fullName>
    </submittedName>
</protein>
<keyword evidence="4" id="KW-1185">Reference proteome</keyword>
<feature type="chain" id="PRO_5040208568" evidence="1">
    <location>
        <begin position="22"/>
        <end position="168"/>
    </location>
</feature>
<evidence type="ECO:0000256" key="1">
    <source>
        <dbReference type="SAM" id="SignalP"/>
    </source>
</evidence>
<dbReference type="InterPro" id="IPR035513">
    <property type="entry name" value="Invertase/methylesterase_inhib"/>
</dbReference>
<evidence type="ECO:0000259" key="2">
    <source>
        <dbReference type="SMART" id="SM00856"/>
    </source>
</evidence>
<proteinExistence type="predicted"/>
<comment type="caution">
    <text evidence="3">The sequence shown here is derived from an EMBL/GenBank/DDBJ whole genome shotgun (WGS) entry which is preliminary data.</text>
</comment>
<dbReference type="Pfam" id="PF04043">
    <property type="entry name" value="PMEI"/>
    <property type="match status" value="1"/>
</dbReference>
<evidence type="ECO:0000313" key="4">
    <source>
        <dbReference type="Proteomes" id="UP001153555"/>
    </source>
</evidence>
<dbReference type="NCBIfam" id="TIGR01614">
    <property type="entry name" value="PME_inhib"/>
    <property type="match status" value="1"/>
</dbReference>
<dbReference type="Proteomes" id="UP001153555">
    <property type="component" value="Unassembled WGS sequence"/>
</dbReference>
<reference evidence="3" key="1">
    <citation type="submission" date="2019-12" db="EMBL/GenBank/DDBJ databases">
        <authorList>
            <person name="Scholes J."/>
        </authorList>
    </citation>
    <scope>NUCLEOTIDE SEQUENCE</scope>
</reference>
<keyword evidence="1" id="KW-0732">Signal</keyword>